<gene>
    <name evidence="1" type="ORF">Salat_0995200</name>
</gene>
<comment type="caution">
    <text evidence="1">The sequence shown here is derived from an EMBL/GenBank/DDBJ whole genome shotgun (WGS) entry which is preliminary data.</text>
</comment>
<dbReference type="EMBL" id="JACGWO010000003">
    <property type="protein sequence ID" value="KAK4432331.1"/>
    <property type="molecule type" value="Genomic_DNA"/>
</dbReference>
<dbReference type="InterPro" id="IPR036282">
    <property type="entry name" value="Glutathione-S-Trfase_C_sf"/>
</dbReference>
<keyword evidence="2" id="KW-1185">Reference proteome</keyword>
<reference evidence="1" key="2">
    <citation type="journal article" date="2024" name="Plant">
        <title>Genomic evolution and insights into agronomic trait innovations of Sesamum species.</title>
        <authorList>
            <person name="Miao H."/>
            <person name="Wang L."/>
            <person name="Qu L."/>
            <person name="Liu H."/>
            <person name="Sun Y."/>
            <person name="Le M."/>
            <person name="Wang Q."/>
            <person name="Wei S."/>
            <person name="Zheng Y."/>
            <person name="Lin W."/>
            <person name="Duan Y."/>
            <person name="Cao H."/>
            <person name="Xiong S."/>
            <person name="Wang X."/>
            <person name="Wei L."/>
            <person name="Li C."/>
            <person name="Ma Q."/>
            <person name="Ju M."/>
            <person name="Zhao R."/>
            <person name="Li G."/>
            <person name="Mu C."/>
            <person name="Tian Q."/>
            <person name="Mei H."/>
            <person name="Zhang T."/>
            <person name="Gao T."/>
            <person name="Zhang H."/>
        </authorList>
    </citation>
    <scope>NUCLEOTIDE SEQUENCE</scope>
    <source>
        <strain evidence="1">3651</strain>
    </source>
</reference>
<dbReference type="SUPFAM" id="SSF47616">
    <property type="entry name" value="GST C-terminal domain-like"/>
    <property type="match status" value="1"/>
</dbReference>
<sequence>MGWAACHEYSDGPLILMRSRVWVNMGQLMWVGYWTGSWIYILKWATADIHNHLLDELITEEKHPNLCKWIEEYNKCSFVKENVPPKDKLAEKFKERFQAATAAN</sequence>
<reference evidence="1" key="1">
    <citation type="submission" date="2020-06" db="EMBL/GenBank/DDBJ databases">
        <authorList>
            <person name="Li T."/>
            <person name="Hu X."/>
            <person name="Zhang T."/>
            <person name="Song X."/>
            <person name="Zhang H."/>
            <person name="Dai N."/>
            <person name="Sheng W."/>
            <person name="Hou X."/>
            <person name="Wei L."/>
        </authorList>
    </citation>
    <scope>NUCLEOTIDE SEQUENCE</scope>
    <source>
        <strain evidence="1">3651</strain>
        <tissue evidence="1">Leaf</tissue>
    </source>
</reference>
<evidence type="ECO:0000313" key="2">
    <source>
        <dbReference type="Proteomes" id="UP001293254"/>
    </source>
</evidence>
<protein>
    <submittedName>
        <fullName evidence="1">Uncharacterized protein</fullName>
    </submittedName>
</protein>
<dbReference type="Proteomes" id="UP001293254">
    <property type="component" value="Unassembled WGS sequence"/>
</dbReference>
<organism evidence="1 2">
    <name type="scientific">Sesamum alatum</name>
    <dbReference type="NCBI Taxonomy" id="300844"/>
    <lineage>
        <taxon>Eukaryota</taxon>
        <taxon>Viridiplantae</taxon>
        <taxon>Streptophyta</taxon>
        <taxon>Embryophyta</taxon>
        <taxon>Tracheophyta</taxon>
        <taxon>Spermatophyta</taxon>
        <taxon>Magnoliopsida</taxon>
        <taxon>eudicotyledons</taxon>
        <taxon>Gunneridae</taxon>
        <taxon>Pentapetalae</taxon>
        <taxon>asterids</taxon>
        <taxon>lamiids</taxon>
        <taxon>Lamiales</taxon>
        <taxon>Pedaliaceae</taxon>
        <taxon>Sesamum</taxon>
    </lineage>
</organism>
<name>A0AAE1YM44_9LAMI</name>
<accession>A0AAE1YM44</accession>
<proteinExistence type="predicted"/>
<dbReference type="Gene3D" id="1.20.1050.10">
    <property type="match status" value="1"/>
</dbReference>
<evidence type="ECO:0000313" key="1">
    <source>
        <dbReference type="EMBL" id="KAK4432331.1"/>
    </source>
</evidence>
<dbReference type="AlphaFoldDB" id="A0AAE1YM44"/>